<dbReference type="EMBL" id="KZ502237">
    <property type="protein sequence ID" value="PKU81485.1"/>
    <property type="molecule type" value="Genomic_DNA"/>
</dbReference>
<evidence type="ECO:0000313" key="3">
    <source>
        <dbReference type="Proteomes" id="UP000233837"/>
    </source>
</evidence>
<protein>
    <recommendedName>
        <fullName evidence="4">Retrotransposon gag protein</fullName>
    </recommendedName>
</protein>
<gene>
    <name evidence="2" type="ORF">MA16_Dca023726</name>
</gene>
<evidence type="ECO:0000256" key="1">
    <source>
        <dbReference type="SAM" id="MobiDB-lite"/>
    </source>
</evidence>
<evidence type="ECO:0000313" key="2">
    <source>
        <dbReference type="EMBL" id="PKU81485.1"/>
    </source>
</evidence>
<proteinExistence type="predicted"/>
<name>A0A2I0X0P7_9ASPA</name>
<accession>A0A2I0X0P7</accession>
<evidence type="ECO:0008006" key="4">
    <source>
        <dbReference type="Google" id="ProtNLM"/>
    </source>
</evidence>
<keyword evidence="3" id="KW-1185">Reference proteome</keyword>
<organism evidence="2 3">
    <name type="scientific">Dendrobium catenatum</name>
    <dbReference type="NCBI Taxonomy" id="906689"/>
    <lineage>
        <taxon>Eukaryota</taxon>
        <taxon>Viridiplantae</taxon>
        <taxon>Streptophyta</taxon>
        <taxon>Embryophyta</taxon>
        <taxon>Tracheophyta</taxon>
        <taxon>Spermatophyta</taxon>
        <taxon>Magnoliopsida</taxon>
        <taxon>Liliopsida</taxon>
        <taxon>Asparagales</taxon>
        <taxon>Orchidaceae</taxon>
        <taxon>Epidendroideae</taxon>
        <taxon>Malaxideae</taxon>
        <taxon>Dendrobiinae</taxon>
        <taxon>Dendrobium</taxon>
    </lineage>
</organism>
<sequence>MQYEEKSKQAYNPNPQPKLVLGGNDKPRAFPSGGERQRQTMGTGDRTFPSLKHKMNKEYSFKRESVAKLFRQALKASLELPECKGPEESKHSGDPNYCPYHRVVSHPIEDCYVFKDWLEKMYKQGELTLSDNVLVRPRKESTRVVTSSSILPSKEIKLKEPIQGEQWKSVISKKTTKMLKQLEAVPSVKWKYPTEPLLNLKWLPVSQASTSK</sequence>
<dbReference type="Proteomes" id="UP000233837">
    <property type="component" value="Unassembled WGS sequence"/>
</dbReference>
<feature type="region of interest" description="Disordered" evidence="1">
    <location>
        <begin position="1"/>
        <end position="53"/>
    </location>
</feature>
<reference evidence="2 3" key="1">
    <citation type="journal article" date="2016" name="Sci. Rep.">
        <title>The Dendrobium catenatum Lindl. genome sequence provides insights into polysaccharide synthase, floral development and adaptive evolution.</title>
        <authorList>
            <person name="Zhang G.Q."/>
            <person name="Xu Q."/>
            <person name="Bian C."/>
            <person name="Tsai W.C."/>
            <person name="Yeh C.M."/>
            <person name="Liu K.W."/>
            <person name="Yoshida K."/>
            <person name="Zhang L.S."/>
            <person name="Chang S.B."/>
            <person name="Chen F."/>
            <person name="Shi Y."/>
            <person name="Su Y.Y."/>
            <person name="Zhang Y.Q."/>
            <person name="Chen L.J."/>
            <person name="Yin Y."/>
            <person name="Lin M."/>
            <person name="Huang H."/>
            <person name="Deng H."/>
            <person name="Wang Z.W."/>
            <person name="Zhu S.L."/>
            <person name="Zhao X."/>
            <person name="Deng C."/>
            <person name="Niu S.C."/>
            <person name="Huang J."/>
            <person name="Wang M."/>
            <person name="Liu G.H."/>
            <person name="Yang H.J."/>
            <person name="Xiao X.J."/>
            <person name="Hsiao Y.Y."/>
            <person name="Wu W.L."/>
            <person name="Chen Y.Y."/>
            <person name="Mitsuda N."/>
            <person name="Ohme-Takagi M."/>
            <person name="Luo Y.B."/>
            <person name="Van de Peer Y."/>
            <person name="Liu Z.J."/>
        </authorList>
    </citation>
    <scope>NUCLEOTIDE SEQUENCE [LARGE SCALE GENOMIC DNA]</scope>
    <source>
        <tissue evidence="2">The whole plant</tissue>
    </source>
</reference>
<dbReference type="AlphaFoldDB" id="A0A2I0X0P7"/>
<reference evidence="2 3" key="2">
    <citation type="journal article" date="2017" name="Nature">
        <title>The Apostasia genome and the evolution of orchids.</title>
        <authorList>
            <person name="Zhang G.Q."/>
            <person name="Liu K.W."/>
            <person name="Li Z."/>
            <person name="Lohaus R."/>
            <person name="Hsiao Y.Y."/>
            <person name="Niu S.C."/>
            <person name="Wang J.Y."/>
            <person name="Lin Y.C."/>
            <person name="Xu Q."/>
            <person name="Chen L.J."/>
            <person name="Yoshida K."/>
            <person name="Fujiwara S."/>
            <person name="Wang Z.W."/>
            <person name="Zhang Y.Q."/>
            <person name="Mitsuda N."/>
            <person name="Wang M."/>
            <person name="Liu G.H."/>
            <person name="Pecoraro L."/>
            <person name="Huang H.X."/>
            <person name="Xiao X.J."/>
            <person name="Lin M."/>
            <person name="Wu X.Y."/>
            <person name="Wu W.L."/>
            <person name="Chen Y.Y."/>
            <person name="Chang S.B."/>
            <person name="Sakamoto S."/>
            <person name="Ohme-Takagi M."/>
            <person name="Yagi M."/>
            <person name="Zeng S.J."/>
            <person name="Shen C.Y."/>
            <person name="Yeh C.M."/>
            <person name="Luo Y.B."/>
            <person name="Tsai W.C."/>
            <person name="Van de Peer Y."/>
            <person name="Liu Z.J."/>
        </authorList>
    </citation>
    <scope>NUCLEOTIDE SEQUENCE [LARGE SCALE GENOMIC DNA]</scope>
    <source>
        <tissue evidence="2">The whole plant</tissue>
    </source>
</reference>